<evidence type="ECO:0000313" key="3">
    <source>
        <dbReference type="Proteomes" id="UP000551758"/>
    </source>
</evidence>
<evidence type="ECO:0000256" key="1">
    <source>
        <dbReference type="SAM" id="MobiDB-lite"/>
    </source>
</evidence>
<feature type="compositionally biased region" description="Basic and acidic residues" evidence="1">
    <location>
        <begin position="323"/>
        <end position="333"/>
    </location>
</feature>
<sequence length="333" mass="35617">MSVKPEIKHRFNIAQGLSARPAGADLPTFSPLQGVGQRPGRLGPLVPLAWSNPASGSAFVTCSSAPHGHRCRAAASRRRREAPATAAAAARPPSSLPLSRPPSLSPSLARCRLRSPPAGNLFWTKSRYLRKRQQKGPLMWKRKKERPFTAFICPALTIGRPEFSRPGPGPVAAEVCGACCLAHAGRRAPRAARSALWAAAPRQPKHQTDLKTQHPVARLAAGLRPGARSAPSAAKVHTQSTLSMLSRPARTPPPSKGSRRTTRAAALPRTARDPHKARALTLPPAASSPRPPLPFTCSREGLHLRGEARRGRGPERSVLGSRGPREATEDRLG</sequence>
<feature type="region of interest" description="Disordered" evidence="1">
    <location>
        <begin position="224"/>
        <end position="333"/>
    </location>
</feature>
<dbReference type="AlphaFoldDB" id="A0A7J7FL76"/>
<dbReference type="Proteomes" id="UP000551758">
    <property type="component" value="Unassembled WGS sequence"/>
</dbReference>
<dbReference type="EMBL" id="JACDTQ010000370">
    <property type="protein sequence ID" value="KAF5928446.1"/>
    <property type="molecule type" value="Genomic_DNA"/>
</dbReference>
<reference evidence="2 3" key="1">
    <citation type="journal article" date="2020" name="Mol. Biol. Evol.">
        <title>Interspecific Gene Flow and the Evolution of Specialization in Black and White Rhinoceros.</title>
        <authorList>
            <person name="Moodley Y."/>
            <person name="Westbury M.V."/>
            <person name="Russo I.M."/>
            <person name="Gopalakrishnan S."/>
            <person name="Rakotoarivelo A."/>
            <person name="Olsen R.A."/>
            <person name="Prost S."/>
            <person name="Tunstall T."/>
            <person name="Ryder O.A."/>
            <person name="Dalen L."/>
            <person name="Bruford M.W."/>
        </authorList>
    </citation>
    <scope>NUCLEOTIDE SEQUENCE [LARGE SCALE GENOMIC DNA]</scope>
    <source>
        <strain evidence="2">SBR-YM</strain>
        <tissue evidence="2">Skin</tissue>
    </source>
</reference>
<feature type="compositionally biased region" description="Basic and acidic residues" evidence="1">
    <location>
        <begin position="300"/>
        <end position="315"/>
    </location>
</feature>
<feature type="compositionally biased region" description="Low complexity" evidence="1">
    <location>
        <begin position="83"/>
        <end position="98"/>
    </location>
</feature>
<organism evidence="2 3">
    <name type="scientific">Diceros bicornis minor</name>
    <name type="common">South-central black rhinoceros</name>
    <dbReference type="NCBI Taxonomy" id="77932"/>
    <lineage>
        <taxon>Eukaryota</taxon>
        <taxon>Metazoa</taxon>
        <taxon>Chordata</taxon>
        <taxon>Craniata</taxon>
        <taxon>Vertebrata</taxon>
        <taxon>Euteleostomi</taxon>
        <taxon>Mammalia</taxon>
        <taxon>Eutheria</taxon>
        <taxon>Laurasiatheria</taxon>
        <taxon>Perissodactyla</taxon>
        <taxon>Rhinocerotidae</taxon>
        <taxon>Diceros</taxon>
    </lineage>
</organism>
<accession>A0A7J7FL76</accession>
<gene>
    <name evidence="2" type="ORF">HPG69_015051</name>
</gene>
<feature type="region of interest" description="Disordered" evidence="1">
    <location>
        <begin position="73"/>
        <end position="110"/>
    </location>
</feature>
<protein>
    <submittedName>
        <fullName evidence="2">Uncharacterized protein</fullName>
    </submittedName>
</protein>
<name>A0A7J7FL76_DICBM</name>
<comment type="caution">
    <text evidence="2">The sequence shown here is derived from an EMBL/GenBank/DDBJ whole genome shotgun (WGS) entry which is preliminary data.</text>
</comment>
<evidence type="ECO:0000313" key="2">
    <source>
        <dbReference type="EMBL" id="KAF5928446.1"/>
    </source>
</evidence>
<proteinExistence type="predicted"/>
<feature type="compositionally biased region" description="Low complexity" evidence="1">
    <location>
        <begin position="279"/>
        <end position="288"/>
    </location>
</feature>
<keyword evidence="3" id="KW-1185">Reference proteome</keyword>